<feature type="region of interest" description="Disordered" evidence="6">
    <location>
        <begin position="310"/>
        <end position="381"/>
    </location>
</feature>
<proteinExistence type="inferred from homology"/>
<feature type="transmembrane region" description="Helical" evidence="7">
    <location>
        <begin position="205"/>
        <end position="226"/>
    </location>
</feature>
<evidence type="ECO:0000256" key="5">
    <source>
        <dbReference type="ARBA" id="ARBA00023136"/>
    </source>
</evidence>
<dbReference type="InterPro" id="IPR051584">
    <property type="entry name" value="GPCR-associated_LMBR1"/>
</dbReference>
<feature type="region of interest" description="Disordered" evidence="6">
    <location>
        <begin position="404"/>
        <end position="500"/>
    </location>
</feature>
<feature type="transmembrane region" description="Helical" evidence="7">
    <location>
        <begin position="62"/>
        <end position="81"/>
    </location>
</feature>
<sequence length="500" mass="56110">MIYDRLWNNLLAEAFYLQDVISNRENPDCRFRSNVRKVEASSTWTEVKARLEWWWVIRLRSIAYRGAAIVFLAASLCILWSELTFNVEKPVISIVALALRACDNNYAAVQLLSFFTLMYMCLCVYSSLFKIRFFNLYLLIPNHHTDANSLLWFTGYMCKMMAPLCYNYINLASNYAHVENRPGGQGQPSTEHFSVFSEFMGMADLVPFLGTFTDWFPVVILLPAAVELLNMRGRCLGLCGVKNFEDDDREGAEDIEGSGGRGRIVLDSDIEDGKALIAEERSITERSLHSEIGLQSSLMNRARNALGAYTSKYRRPESPESSSGSVTPSPRVRPTSLPSTLRQERDRRIDEILSGRTTPNSVRSAPSMASDGDDDDEPDMKTSLISFGDTMKQKFGGLFSKAVSSVGRPMPSDRVDQQPLRHQQVGATSGGRRVIGRVPNPSAVRQMPGSPIPDTVRSRSPSPNPFIRTNLPWARRDETNNLTGASVSPFTRFEDHNDTR</sequence>
<dbReference type="GO" id="GO:0016020">
    <property type="term" value="C:membrane"/>
    <property type="evidence" value="ECO:0007669"/>
    <property type="project" value="UniProtKB-SubCell"/>
</dbReference>
<evidence type="ECO:0000256" key="3">
    <source>
        <dbReference type="ARBA" id="ARBA00022692"/>
    </source>
</evidence>
<feature type="compositionally biased region" description="Basic and acidic residues" evidence="6">
    <location>
        <begin position="342"/>
        <end position="353"/>
    </location>
</feature>
<feature type="transmembrane region" description="Helical" evidence="7">
    <location>
        <begin position="107"/>
        <end position="129"/>
    </location>
</feature>
<evidence type="ECO:0000256" key="1">
    <source>
        <dbReference type="ARBA" id="ARBA00004141"/>
    </source>
</evidence>
<dbReference type="EMBL" id="JABAYA010000142">
    <property type="protein sequence ID" value="KAF7723705.1"/>
    <property type="molecule type" value="Genomic_DNA"/>
</dbReference>
<keyword evidence="3 7" id="KW-0812">Transmembrane</keyword>
<evidence type="ECO:0000313" key="8">
    <source>
        <dbReference type="EMBL" id="KAF7723705.1"/>
    </source>
</evidence>
<name>A0A8H7BJX3_9FUNG</name>
<keyword evidence="9" id="KW-1185">Reference proteome</keyword>
<feature type="compositionally biased region" description="Polar residues" evidence="6">
    <location>
        <begin position="355"/>
        <end position="364"/>
    </location>
</feature>
<protein>
    <submittedName>
        <fullName evidence="8">LMBR1 domain-containing protein 2</fullName>
    </submittedName>
</protein>
<dbReference type="PANTHER" id="PTHR21355">
    <property type="entry name" value="G-PROTEIN COUPLED RECEPTOR-ASSOCIATED PROTEIN LMBRD2"/>
    <property type="match status" value="1"/>
</dbReference>
<feature type="compositionally biased region" description="Polar residues" evidence="6">
    <location>
        <begin position="480"/>
        <end position="489"/>
    </location>
</feature>
<accession>A0A8H7BJX3</accession>
<evidence type="ECO:0000256" key="6">
    <source>
        <dbReference type="SAM" id="MobiDB-lite"/>
    </source>
</evidence>
<keyword evidence="4 7" id="KW-1133">Transmembrane helix</keyword>
<keyword evidence="5 7" id="KW-0472">Membrane</keyword>
<evidence type="ECO:0000313" key="9">
    <source>
        <dbReference type="Proteomes" id="UP000605846"/>
    </source>
</evidence>
<organism evidence="8 9">
    <name type="scientific">Apophysomyces ossiformis</name>
    <dbReference type="NCBI Taxonomy" id="679940"/>
    <lineage>
        <taxon>Eukaryota</taxon>
        <taxon>Fungi</taxon>
        <taxon>Fungi incertae sedis</taxon>
        <taxon>Mucoromycota</taxon>
        <taxon>Mucoromycotina</taxon>
        <taxon>Mucoromycetes</taxon>
        <taxon>Mucorales</taxon>
        <taxon>Mucorineae</taxon>
        <taxon>Mucoraceae</taxon>
        <taxon>Apophysomyces</taxon>
    </lineage>
</organism>
<dbReference type="OrthoDB" id="203099at2759"/>
<dbReference type="Pfam" id="PF04791">
    <property type="entry name" value="LMBR1"/>
    <property type="match status" value="1"/>
</dbReference>
<comment type="caution">
    <text evidence="8">The sequence shown here is derived from an EMBL/GenBank/DDBJ whole genome shotgun (WGS) entry which is preliminary data.</text>
</comment>
<feature type="compositionally biased region" description="Low complexity" evidence="6">
    <location>
        <begin position="319"/>
        <end position="334"/>
    </location>
</feature>
<reference evidence="8" key="1">
    <citation type="submission" date="2020-01" db="EMBL/GenBank/DDBJ databases">
        <title>Genome Sequencing of Three Apophysomyces-Like Fungal Strains Confirms a Novel Fungal Genus in the Mucoromycota with divergent Burkholderia-like Endosymbiotic Bacteria.</title>
        <authorList>
            <person name="Stajich J.E."/>
            <person name="Macias A.M."/>
            <person name="Carter-House D."/>
            <person name="Lovett B."/>
            <person name="Kasson L.R."/>
            <person name="Berry K."/>
            <person name="Grigoriev I."/>
            <person name="Chang Y."/>
            <person name="Spatafora J."/>
            <person name="Kasson M.T."/>
        </authorList>
    </citation>
    <scope>NUCLEOTIDE SEQUENCE</scope>
    <source>
        <strain evidence="8">NRRL A-21654</strain>
    </source>
</reference>
<dbReference type="InterPro" id="IPR006876">
    <property type="entry name" value="LMBR1-like_membr_prot"/>
</dbReference>
<dbReference type="Proteomes" id="UP000605846">
    <property type="component" value="Unassembled WGS sequence"/>
</dbReference>
<evidence type="ECO:0000256" key="7">
    <source>
        <dbReference type="SAM" id="Phobius"/>
    </source>
</evidence>
<evidence type="ECO:0000256" key="4">
    <source>
        <dbReference type="ARBA" id="ARBA00022989"/>
    </source>
</evidence>
<comment type="similarity">
    <text evidence="2">Belongs to the LIMR family.</text>
</comment>
<dbReference type="AlphaFoldDB" id="A0A8H7BJX3"/>
<gene>
    <name evidence="8" type="primary">LMBRD2</name>
    <name evidence="8" type="ORF">EC973_001746</name>
</gene>
<evidence type="ECO:0000256" key="2">
    <source>
        <dbReference type="ARBA" id="ARBA00010487"/>
    </source>
</evidence>
<dbReference type="PANTHER" id="PTHR21355:SF0">
    <property type="entry name" value="G-PROTEIN COUPLED RECEPTOR-ASSOCIATED PROTEIN LMBRD2"/>
    <property type="match status" value="1"/>
</dbReference>
<comment type="subcellular location">
    <subcellularLocation>
        <location evidence="1">Membrane</location>
        <topology evidence="1">Multi-pass membrane protein</topology>
    </subcellularLocation>
</comment>